<proteinExistence type="predicted"/>
<evidence type="ECO:0000313" key="1">
    <source>
        <dbReference type="EMBL" id="JAH04723.1"/>
    </source>
</evidence>
<reference evidence="1" key="2">
    <citation type="journal article" date="2015" name="Fish Shellfish Immunol.">
        <title>Early steps in the European eel (Anguilla anguilla)-Vibrio vulnificus interaction in the gills: Role of the RtxA13 toxin.</title>
        <authorList>
            <person name="Callol A."/>
            <person name="Pajuelo D."/>
            <person name="Ebbesson L."/>
            <person name="Teles M."/>
            <person name="MacKenzie S."/>
            <person name="Amaro C."/>
        </authorList>
    </citation>
    <scope>NUCLEOTIDE SEQUENCE</scope>
</reference>
<accession>A0A0E9PLN3</accession>
<reference evidence="1" key="1">
    <citation type="submission" date="2014-11" db="EMBL/GenBank/DDBJ databases">
        <authorList>
            <person name="Amaro Gonzalez C."/>
        </authorList>
    </citation>
    <scope>NUCLEOTIDE SEQUENCE</scope>
</reference>
<sequence>MSPPHTLTKALR</sequence>
<protein>
    <submittedName>
        <fullName evidence="1">Uncharacterized protein</fullName>
    </submittedName>
</protein>
<organism evidence="1">
    <name type="scientific">Anguilla anguilla</name>
    <name type="common">European freshwater eel</name>
    <name type="synonym">Muraena anguilla</name>
    <dbReference type="NCBI Taxonomy" id="7936"/>
    <lineage>
        <taxon>Eukaryota</taxon>
        <taxon>Metazoa</taxon>
        <taxon>Chordata</taxon>
        <taxon>Craniata</taxon>
        <taxon>Vertebrata</taxon>
        <taxon>Euteleostomi</taxon>
        <taxon>Actinopterygii</taxon>
        <taxon>Neopterygii</taxon>
        <taxon>Teleostei</taxon>
        <taxon>Anguilliformes</taxon>
        <taxon>Anguillidae</taxon>
        <taxon>Anguilla</taxon>
    </lineage>
</organism>
<name>A0A0E9PLN3_ANGAN</name>
<dbReference type="EMBL" id="GBXM01103854">
    <property type="protein sequence ID" value="JAH04723.1"/>
    <property type="molecule type" value="Transcribed_RNA"/>
</dbReference>